<organism evidence="2 3">
    <name type="scientific">Nonomuraea endophytica</name>
    <dbReference type="NCBI Taxonomy" id="714136"/>
    <lineage>
        <taxon>Bacteria</taxon>
        <taxon>Bacillati</taxon>
        <taxon>Actinomycetota</taxon>
        <taxon>Actinomycetes</taxon>
        <taxon>Streptosporangiales</taxon>
        <taxon>Streptosporangiaceae</taxon>
        <taxon>Nonomuraea</taxon>
    </lineage>
</organism>
<keyword evidence="3" id="KW-1185">Reference proteome</keyword>
<proteinExistence type="predicted"/>
<dbReference type="InterPro" id="IPR039261">
    <property type="entry name" value="FNR_nucleotide-bd"/>
</dbReference>
<gene>
    <name evidence="2" type="ORF">HNR40_002821</name>
</gene>
<dbReference type="PANTHER" id="PTHR30157:SF0">
    <property type="entry name" value="NADPH-DEPENDENT FERRIC-CHELATE REDUCTASE"/>
    <property type="match status" value="1"/>
</dbReference>
<protein>
    <submittedName>
        <fullName evidence="2">NADPH-dependent ferric siderophore reductase</fullName>
    </submittedName>
</protein>
<dbReference type="InterPro" id="IPR017938">
    <property type="entry name" value="Riboflavin_synthase-like_b-brl"/>
</dbReference>
<dbReference type="Gene3D" id="2.40.30.10">
    <property type="entry name" value="Translation factors"/>
    <property type="match status" value="1"/>
</dbReference>
<reference evidence="2 3" key="1">
    <citation type="submission" date="2020-08" db="EMBL/GenBank/DDBJ databases">
        <title>Genomic Encyclopedia of Type Strains, Phase IV (KMG-IV): sequencing the most valuable type-strain genomes for metagenomic binning, comparative biology and taxonomic classification.</title>
        <authorList>
            <person name="Goeker M."/>
        </authorList>
    </citation>
    <scope>NUCLEOTIDE SEQUENCE [LARGE SCALE GENOMIC DNA]</scope>
    <source>
        <strain evidence="2 3">DSM 45385</strain>
    </source>
</reference>
<evidence type="ECO:0000313" key="3">
    <source>
        <dbReference type="Proteomes" id="UP000568380"/>
    </source>
</evidence>
<dbReference type="InterPro" id="IPR039374">
    <property type="entry name" value="SIP_fam"/>
</dbReference>
<dbReference type="Proteomes" id="UP000568380">
    <property type="component" value="Unassembled WGS sequence"/>
</dbReference>
<comment type="caution">
    <text evidence="2">The sequence shown here is derived from an EMBL/GenBank/DDBJ whole genome shotgun (WGS) entry which is preliminary data.</text>
</comment>
<sequence length="301" mass="33259">MVEPFRLFDVQVRGLELLSPSFLRVTFTGEDLDLFADNGYDQRIKLIFPLPGHGLTQFPTGPDWFQRWRALPQDRCNPMRTYTVRNVRPDVREVDVDVVLHGDGGPAARWAGAVRPGDEIALFGPDVRYGEPHGGLEFRPPEGTGAILMAGDETAAPAICATLERLPAGTRGEALIEVPHTTDFLPVDAPGEVTVTWLAREGGEHGDKLIPAVEAAAGRLLPDHKPADSFEDIDFSEIDVDVDELWEVPEEQAEGPLYAWLAGEAAMIRALRRHLVAERGMDKRAVAFMGYWRMGRAENNA</sequence>
<dbReference type="GO" id="GO:0016491">
    <property type="term" value="F:oxidoreductase activity"/>
    <property type="evidence" value="ECO:0007669"/>
    <property type="project" value="InterPro"/>
</dbReference>
<dbReference type="InterPro" id="IPR017927">
    <property type="entry name" value="FAD-bd_FR_type"/>
</dbReference>
<dbReference type="Pfam" id="PF04954">
    <property type="entry name" value="SIP"/>
    <property type="match status" value="1"/>
</dbReference>
<dbReference type="Gene3D" id="3.40.50.80">
    <property type="entry name" value="Nucleotide-binding domain of ferredoxin-NADP reductase (FNR) module"/>
    <property type="match status" value="1"/>
</dbReference>
<dbReference type="CDD" id="cd06193">
    <property type="entry name" value="siderophore_interacting"/>
    <property type="match status" value="1"/>
</dbReference>
<feature type="domain" description="FAD-binding FR-type" evidence="1">
    <location>
        <begin position="5"/>
        <end position="132"/>
    </location>
</feature>
<dbReference type="InterPro" id="IPR013113">
    <property type="entry name" value="SIP_FAD-bd"/>
</dbReference>
<dbReference type="PANTHER" id="PTHR30157">
    <property type="entry name" value="FERRIC REDUCTASE, NADPH-DEPENDENT"/>
    <property type="match status" value="1"/>
</dbReference>
<dbReference type="Pfam" id="PF08021">
    <property type="entry name" value="FAD_binding_9"/>
    <property type="match status" value="1"/>
</dbReference>
<dbReference type="RefSeq" id="WP_184961095.1">
    <property type="nucleotide sequence ID" value="NZ_JACHIN010000003.1"/>
</dbReference>
<dbReference type="AlphaFoldDB" id="A0A7W8EFE2"/>
<dbReference type="EMBL" id="JACHIN010000003">
    <property type="protein sequence ID" value="MBB5077348.1"/>
    <property type="molecule type" value="Genomic_DNA"/>
</dbReference>
<name>A0A7W8EFE2_9ACTN</name>
<evidence type="ECO:0000313" key="2">
    <source>
        <dbReference type="EMBL" id="MBB5077348.1"/>
    </source>
</evidence>
<evidence type="ECO:0000259" key="1">
    <source>
        <dbReference type="PROSITE" id="PS51384"/>
    </source>
</evidence>
<dbReference type="PROSITE" id="PS51384">
    <property type="entry name" value="FAD_FR"/>
    <property type="match status" value="1"/>
</dbReference>
<dbReference type="InterPro" id="IPR007037">
    <property type="entry name" value="SIP_rossman_dom"/>
</dbReference>
<accession>A0A7W8EFE2</accession>
<dbReference type="SUPFAM" id="SSF63380">
    <property type="entry name" value="Riboflavin synthase domain-like"/>
    <property type="match status" value="1"/>
</dbReference>